<sequence>MNRPISTGVIGYGLAGRVFHTPFLAASADFSLDMIATGNPTRRDQASARYPGAAIVSSPDELLARGSELDLIVLATPAHTHRELGEAAFAAGAAVVVDKPFAPSSEDAEALIDASMHAGRPLIVFQNRRWDGDFLTLQELVASGRLGRIHRFESTFERWSPTRRERWQDRTTQADGGGITFDIGSHLIDQALVLFGPVMDLHAELSPVRDGAVSEDDAFLSLLHDSGVRSHLSMSSVAALSGPRFRVLGTQGAYSVDGLDGQESALDDGVLPSDPVYGTTPPSHWGTVSDGHTERIPTLRGDYPAFYSGVAAAVRGEAAPPVDPHDALEVVRIIEWAHRVAAQHASSADLI</sequence>
<reference evidence="5 6" key="1">
    <citation type="submission" date="2018-10" db="EMBL/GenBank/DDBJ databases">
        <title>Tessaracoccus antarcticuss sp. nov., isolated from sediment.</title>
        <authorList>
            <person name="Zhou L.Y."/>
            <person name="Du Z.J."/>
        </authorList>
    </citation>
    <scope>NUCLEOTIDE SEQUENCE [LARGE SCALE GENOMIC DNA]</scope>
    <source>
        <strain evidence="5 6">JDX10</strain>
    </source>
</reference>
<dbReference type="AlphaFoldDB" id="A0A3M0G9V3"/>
<comment type="similarity">
    <text evidence="1">Belongs to the Gfo/Idh/MocA family.</text>
</comment>
<name>A0A3M0G9V3_9ACTN</name>
<dbReference type="PANTHER" id="PTHR43708">
    <property type="entry name" value="CONSERVED EXPRESSED OXIDOREDUCTASE (EUROFUNG)"/>
    <property type="match status" value="1"/>
</dbReference>
<evidence type="ECO:0000256" key="1">
    <source>
        <dbReference type="ARBA" id="ARBA00010928"/>
    </source>
</evidence>
<dbReference type="GO" id="GO:0016491">
    <property type="term" value="F:oxidoreductase activity"/>
    <property type="evidence" value="ECO:0007669"/>
    <property type="project" value="UniProtKB-KW"/>
</dbReference>
<dbReference type="SUPFAM" id="SSF51735">
    <property type="entry name" value="NAD(P)-binding Rossmann-fold domains"/>
    <property type="match status" value="1"/>
</dbReference>
<accession>A0A3M0G9V3</accession>
<dbReference type="InterPro" id="IPR000683">
    <property type="entry name" value="Gfo/Idh/MocA-like_OxRdtase_N"/>
</dbReference>
<evidence type="ECO:0000259" key="3">
    <source>
        <dbReference type="Pfam" id="PF01408"/>
    </source>
</evidence>
<feature type="domain" description="GFO/IDH/MocA-like oxidoreductase" evidence="4">
    <location>
        <begin position="134"/>
        <end position="254"/>
    </location>
</feature>
<dbReference type="InterPro" id="IPR051317">
    <property type="entry name" value="Gfo/Idh/MocA_oxidoreduct"/>
</dbReference>
<organism evidence="5 6">
    <name type="scientific">Tessaracoccus antarcticus</name>
    <dbReference type="NCBI Taxonomy" id="2479848"/>
    <lineage>
        <taxon>Bacteria</taxon>
        <taxon>Bacillati</taxon>
        <taxon>Actinomycetota</taxon>
        <taxon>Actinomycetes</taxon>
        <taxon>Propionibacteriales</taxon>
        <taxon>Propionibacteriaceae</taxon>
        <taxon>Tessaracoccus</taxon>
    </lineage>
</organism>
<evidence type="ECO:0000313" key="6">
    <source>
        <dbReference type="Proteomes" id="UP000275256"/>
    </source>
</evidence>
<dbReference type="OrthoDB" id="256869at2"/>
<dbReference type="PANTHER" id="PTHR43708:SF5">
    <property type="entry name" value="CONSERVED EXPRESSED OXIDOREDUCTASE (EUROFUNG)-RELATED"/>
    <property type="match status" value="1"/>
</dbReference>
<dbReference type="Gene3D" id="3.30.360.10">
    <property type="entry name" value="Dihydrodipicolinate Reductase, domain 2"/>
    <property type="match status" value="1"/>
</dbReference>
<dbReference type="RefSeq" id="WP_121900368.1">
    <property type="nucleotide sequence ID" value="NZ_REFW01000001.1"/>
</dbReference>
<proteinExistence type="inferred from homology"/>
<dbReference type="Pfam" id="PF01408">
    <property type="entry name" value="GFO_IDH_MocA"/>
    <property type="match status" value="1"/>
</dbReference>
<dbReference type="InterPro" id="IPR055170">
    <property type="entry name" value="GFO_IDH_MocA-like_dom"/>
</dbReference>
<dbReference type="GO" id="GO:0000166">
    <property type="term" value="F:nucleotide binding"/>
    <property type="evidence" value="ECO:0007669"/>
    <property type="project" value="InterPro"/>
</dbReference>
<feature type="domain" description="Gfo/Idh/MocA-like oxidoreductase N-terminal" evidence="3">
    <location>
        <begin position="6"/>
        <end position="124"/>
    </location>
</feature>
<gene>
    <name evidence="5" type="ORF">EAX62_04205</name>
</gene>
<dbReference type="Gene3D" id="3.40.50.720">
    <property type="entry name" value="NAD(P)-binding Rossmann-like Domain"/>
    <property type="match status" value="1"/>
</dbReference>
<evidence type="ECO:0000259" key="4">
    <source>
        <dbReference type="Pfam" id="PF22725"/>
    </source>
</evidence>
<dbReference type="Proteomes" id="UP000275256">
    <property type="component" value="Unassembled WGS sequence"/>
</dbReference>
<dbReference type="InterPro" id="IPR036291">
    <property type="entry name" value="NAD(P)-bd_dom_sf"/>
</dbReference>
<evidence type="ECO:0000313" key="5">
    <source>
        <dbReference type="EMBL" id="RMB61821.1"/>
    </source>
</evidence>
<dbReference type="Pfam" id="PF22725">
    <property type="entry name" value="GFO_IDH_MocA_C3"/>
    <property type="match status" value="1"/>
</dbReference>
<keyword evidence="2" id="KW-0560">Oxidoreductase</keyword>
<evidence type="ECO:0000256" key="2">
    <source>
        <dbReference type="ARBA" id="ARBA00023002"/>
    </source>
</evidence>
<comment type="caution">
    <text evidence="5">The sequence shown here is derived from an EMBL/GenBank/DDBJ whole genome shotgun (WGS) entry which is preliminary data.</text>
</comment>
<keyword evidence="6" id="KW-1185">Reference proteome</keyword>
<protein>
    <submittedName>
        <fullName evidence="5">Oxidoreductase</fullName>
    </submittedName>
</protein>
<dbReference type="EMBL" id="REFW01000001">
    <property type="protein sequence ID" value="RMB61821.1"/>
    <property type="molecule type" value="Genomic_DNA"/>
</dbReference>
<dbReference type="SUPFAM" id="SSF55347">
    <property type="entry name" value="Glyceraldehyde-3-phosphate dehydrogenase-like, C-terminal domain"/>
    <property type="match status" value="1"/>
</dbReference>